<sequence>MLPRLSPTPTSSPAAHPAPPLNSPHPPPRTGLGHSQLSLLKIRQRRGPLAALTRSATNIATKSNTATYISLPHDQRSNNDAEIKPAAHNGDQRCHFLVIRARKSIVVETKGKKRQGSNTGLWCSGDTSIHTLFTLRLTFHTAARDCSASLGPPRRGAHLDRGGMRQDVVVWPWVVAWAAVANVAVGGGEQNTTTSRPTSMMPTPAATPMTCEDARIKCALRAGCGMALQNYMLGCADLISGKSAECDPYCRNSLIALTSTEEGHSLMDCVCSDDYCRESKQRVEVCRVEVLRANANSTVVTCSVAHWICSADTLCSTAITYYDRYCRKMFLGKECSFRCNNSLGILQRQAKAAKLASCTCDGTEPFDCEGIKNNTARLCFPHQEKVAEEEQELEEEEERTKPGGNVGDGDSLPQRRGGQHRRGHAAGSSSPAAATAAPYANTVAKVVKGEMRRLEITTTTTTAAATTTTRTSAPPNTHIHGTFEDKATQRHDTAPSDDR</sequence>
<feature type="compositionally biased region" description="Pro residues" evidence="1">
    <location>
        <begin position="16"/>
        <end position="29"/>
    </location>
</feature>
<comment type="caution">
    <text evidence="2">The sequence shown here is derived from an EMBL/GenBank/DDBJ whole genome shotgun (WGS) entry which is preliminary data.</text>
</comment>
<dbReference type="GO" id="GO:0051726">
    <property type="term" value="P:regulation of cell cycle"/>
    <property type="evidence" value="ECO:0007669"/>
    <property type="project" value="InterPro"/>
</dbReference>
<dbReference type="GO" id="GO:0005886">
    <property type="term" value="C:plasma membrane"/>
    <property type="evidence" value="ECO:0007669"/>
    <property type="project" value="UniProtKB-SubCell"/>
</dbReference>
<name>A0AAW0USU4_SCYPA</name>
<feature type="region of interest" description="Disordered" evidence="1">
    <location>
        <begin position="67"/>
        <end position="86"/>
    </location>
</feature>
<dbReference type="PANTHER" id="PTHR16840">
    <property type="entry name" value="GROWTH ARREST-SPECIFIC PROTEIN 1"/>
    <property type="match status" value="1"/>
</dbReference>
<gene>
    <name evidence="2" type="ORF">O3P69_002824</name>
</gene>
<feature type="region of interest" description="Disordered" evidence="1">
    <location>
        <begin position="449"/>
        <end position="499"/>
    </location>
</feature>
<feature type="compositionally biased region" description="Low complexity" evidence="1">
    <location>
        <begin position="425"/>
        <end position="436"/>
    </location>
</feature>
<organism evidence="2 3">
    <name type="scientific">Scylla paramamosain</name>
    <name type="common">Mud crab</name>
    <dbReference type="NCBI Taxonomy" id="85552"/>
    <lineage>
        <taxon>Eukaryota</taxon>
        <taxon>Metazoa</taxon>
        <taxon>Ecdysozoa</taxon>
        <taxon>Arthropoda</taxon>
        <taxon>Crustacea</taxon>
        <taxon>Multicrustacea</taxon>
        <taxon>Malacostraca</taxon>
        <taxon>Eumalacostraca</taxon>
        <taxon>Eucarida</taxon>
        <taxon>Decapoda</taxon>
        <taxon>Pleocyemata</taxon>
        <taxon>Brachyura</taxon>
        <taxon>Eubrachyura</taxon>
        <taxon>Portunoidea</taxon>
        <taxon>Portunidae</taxon>
        <taxon>Portuninae</taxon>
        <taxon>Scylla</taxon>
    </lineage>
</organism>
<accession>A0AAW0USU4</accession>
<evidence type="ECO:0000313" key="2">
    <source>
        <dbReference type="EMBL" id="KAK8401312.1"/>
    </source>
</evidence>
<dbReference type="PANTHER" id="PTHR16840:SF3">
    <property type="entry name" value="GROWTH ARREST-SPECIFIC PROTEIN 1"/>
    <property type="match status" value="1"/>
</dbReference>
<feature type="region of interest" description="Disordered" evidence="1">
    <location>
        <begin position="1"/>
        <end position="34"/>
    </location>
</feature>
<evidence type="ECO:0008006" key="4">
    <source>
        <dbReference type="Google" id="ProtNLM"/>
    </source>
</evidence>
<protein>
    <recommendedName>
        <fullName evidence="4">Growth arrest-specific protein 1</fullName>
    </recommendedName>
</protein>
<feature type="compositionally biased region" description="Basic and acidic residues" evidence="1">
    <location>
        <begin position="73"/>
        <end position="86"/>
    </location>
</feature>
<proteinExistence type="predicted"/>
<feature type="compositionally biased region" description="Low complexity" evidence="1">
    <location>
        <begin position="457"/>
        <end position="471"/>
    </location>
</feature>
<feature type="compositionally biased region" description="Basic and acidic residues" evidence="1">
    <location>
        <begin position="481"/>
        <end position="499"/>
    </location>
</feature>
<dbReference type="AlphaFoldDB" id="A0AAW0USU4"/>
<dbReference type="InterPro" id="IPR039596">
    <property type="entry name" value="GAS1"/>
</dbReference>
<feature type="compositionally biased region" description="Low complexity" evidence="1">
    <location>
        <begin position="1"/>
        <end position="15"/>
    </location>
</feature>
<evidence type="ECO:0000313" key="3">
    <source>
        <dbReference type="Proteomes" id="UP001487740"/>
    </source>
</evidence>
<feature type="region of interest" description="Disordered" evidence="1">
    <location>
        <begin position="387"/>
        <end position="436"/>
    </location>
</feature>
<reference evidence="2 3" key="1">
    <citation type="submission" date="2023-03" db="EMBL/GenBank/DDBJ databases">
        <title>High-quality genome of Scylla paramamosain provides insights in environmental adaptation.</title>
        <authorList>
            <person name="Zhang L."/>
        </authorList>
    </citation>
    <scope>NUCLEOTIDE SEQUENCE [LARGE SCALE GENOMIC DNA]</scope>
    <source>
        <strain evidence="2">LZ_2023a</strain>
        <tissue evidence="2">Muscle</tissue>
    </source>
</reference>
<keyword evidence="3" id="KW-1185">Reference proteome</keyword>
<dbReference type="EMBL" id="JARAKH010000009">
    <property type="protein sequence ID" value="KAK8401312.1"/>
    <property type="molecule type" value="Genomic_DNA"/>
</dbReference>
<evidence type="ECO:0000256" key="1">
    <source>
        <dbReference type="SAM" id="MobiDB-lite"/>
    </source>
</evidence>
<dbReference type="Proteomes" id="UP001487740">
    <property type="component" value="Unassembled WGS sequence"/>
</dbReference>